<evidence type="ECO:0000313" key="9">
    <source>
        <dbReference type="Proteomes" id="UP000663870"/>
    </source>
</evidence>
<dbReference type="InterPro" id="IPR019184">
    <property type="entry name" value="Uncharacterised_TM-17"/>
</dbReference>
<keyword evidence="3 5" id="KW-1133">Transmembrane helix</keyword>
<proteinExistence type="predicted"/>
<feature type="transmembrane region" description="Helical" evidence="5">
    <location>
        <begin position="87"/>
        <end position="111"/>
    </location>
</feature>
<dbReference type="PANTHER" id="PTHR13531:SF0">
    <property type="entry name" value="GEO07735P1-RELATED"/>
    <property type="match status" value="1"/>
</dbReference>
<dbReference type="Pfam" id="PF09799">
    <property type="entry name" value="Transmemb_17"/>
    <property type="match status" value="1"/>
</dbReference>
<evidence type="ECO:0000256" key="5">
    <source>
        <dbReference type="SAM" id="Phobius"/>
    </source>
</evidence>
<organism evidence="6 8">
    <name type="scientific">Rotaria sordida</name>
    <dbReference type="NCBI Taxonomy" id="392033"/>
    <lineage>
        <taxon>Eukaryota</taxon>
        <taxon>Metazoa</taxon>
        <taxon>Spiralia</taxon>
        <taxon>Gnathifera</taxon>
        <taxon>Rotifera</taxon>
        <taxon>Eurotatoria</taxon>
        <taxon>Bdelloidea</taxon>
        <taxon>Philodinida</taxon>
        <taxon>Philodinidae</taxon>
        <taxon>Rotaria</taxon>
    </lineage>
</organism>
<feature type="transmembrane region" description="Helical" evidence="5">
    <location>
        <begin position="16"/>
        <end position="35"/>
    </location>
</feature>
<evidence type="ECO:0000256" key="1">
    <source>
        <dbReference type="ARBA" id="ARBA00004141"/>
    </source>
</evidence>
<comment type="subcellular location">
    <subcellularLocation>
        <location evidence="1">Membrane</location>
        <topology evidence="1">Multi-pass membrane protein</topology>
    </subcellularLocation>
</comment>
<evidence type="ECO:0000313" key="8">
    <source>
        <dbReference type="Proteomes" id="UP000663854"/>
    </source>
</evidence>
<keyword evidence="2 5" id="KW-0812">Transmembrane</keyword>
<evidence type="ECO:0000256" key="2">
    <source>
        <dbReference type="ARBA" id="ARBA00022692"/>
    </source>
</evidence>
<reference evidence="6" key="1">
    <citation type="submission" date="2021-02" db="EMBL/GenBank/DDBJ databases">
        <authorList>
            <person name="Nowell W R."/>
        </authorList>
    </citation>
    <scope>NUCLEOTIDE SEQUENCE</scope>
</reference>
<feature type="transmembrane region" description="Helical" evidence="5">
    <location>
        <begin position="117"/>
        <end position="142"/>
    </location>
</feature>
<dbReference type="AlphaFoldDB" id="A0A814T8F8"/>
<dbReference type="GO" id="GO:1905515">
    <property type="term" value="P:non-motile cilium assembly"/>
    <property type="evidence" value="ECO:0007669"/>
    <property type="project" value="TreeGrafter"/>
</dbReference>
<evidence type="ECO:0000313" key="7">
    <source>
        <dbReference type="EMBL" id="CAF1473914.1"/>
    </source>
</evidence>
<accession>A0A814T8F8</accession>
<evidence type="ECO:0000256" key="4">
    <source>
        <dbReference type="ARBA" id="ARBA00023136"/>
    </source>
</evidence>
<protein>
    <submittedName>
        <fullName evidence="6">Uncharacterized protein</fullName>
    </submittedName>
</protein>
<comment type="caution">
    <text evidence="6">The sequence shown here is derived from an EMBL/GenBank/DDBJ whole genome shotgun (WGS) entry which is preliminary data.</text>
</comment>
<dbReference type="GO" id="GO:0035869">
    <property type="term" value="C:ciliary transition zone"/>
    <property type="evidence" value="ECO:0007669"/>
    <property type="project" value="TreeGrafter"/>
</dbReference>
<dbReference type="Proteomes" id="UP000663854">
    <property type="component" value="Unassembled WGS sequence"/>
</dbReference>
<keyword evidence="9" id="KW-1185">Reference proteome</keyword>
<dbReference type="Proteomes" id="UP000663870">
    <property type="component" value="Unassembled WGS sequence"/>
</dbReference>
<dbReference type="PANTHER" id="PTHR13531">
    <property type="entry name" value="GEO07735P1-RELATED-RELATED"/>
    <property type="match status" value="1"/>
</dbReference>
<gene>
    <name evidence="7" type="ORF">JXQ802_LOCUS38898</name>
    <name evidence="6" type="ORF">PYM288_LOCUS22604</name>
</gene>
<dbReference type="EMBL" id="CAJNOL010002193">
    <property type="protein sequence ID" value="CAF1473914.1"/>
    <property type="molecule type" value="Genomic_DNA"/>
</dbReference>
<feature type="transmembrane region" description="Helical" evidence="5">
    <location>
        <begin position="55"/>
        <end position="75"/>
    </location>
</feature>
<name>A0A814T8F8_9BILA</name>
<sequence length="160" mass="18358">MAVVAASELSNVRSSVIFEIFLTINRWCVLFWLLIESLCFVYKNATIIYPNQGHLTGEIILMLSVFFIDLFRILLGSISNRTESILLSAITIILTFAIFFGYLYFIAWQLFVTRAELIMTVIALIFTGFGIVFLILCIIFFARPTPIPSIYRQMPYRASM</sequence>
<dbReference type="GO" id="GO:0016020">
    <property type="term" value="C:membrane"/>
    <property type="evidence" value="ECO:0007669"/>
    <property type="project" value="UniProtKB-SubCell"/>
</dbReference>
<dbReference type="EMBL" id="CAJNOH010000980">
    <property type="protein sequence ID" value="CAF1158395.1"/>
    <property type="molecule type" value="Genomic_DNA"/>
</dbReference>
<keyword evidence="4 5" id="KW-0472">Membrane</keyword>
<evidence type="ECO:0000313" key="6">
    <source>
        <dbReference type="EMBL" id="CAF1158395.1"/>
    </source>
</evidence>
<evidence type="ECO:0000256" key="3">
    <source>
        <dbReference type="ARBA" id="ARBA00022989"/>
    </source>
</evidence>